<evidence type="ECO:0000313" key="3">
    <source>
        <dbReference type="Proteomes" id="UP001451303"/>
    </source>
</evidence>
<dbReference type="EMBL" id="JAVLET010000013">
    <property type="protein sequence ID" value="KAL0466289.1"/>
    <property type="molecule type" value="Genomic_DNA"/>
</dbReference>
<evidence type="ECO:0000313" key="2">
    <source>
        <dbReference type="EMBL" id="KAL0466289.1"/>
    </source>
</evidence>
<proteinExistence type="predicted"/>
<reference evidence="2 3" key="1">
    <citation type="submission" date="2023-09" db="EMBL/GenBank/DDBJ databases">
        <title>Multi-omics analysis of a traditional fermented food reveals byproduct-associated fungal strains for waste-to-food upcycling.</title>
        <authorList>
            <consortium name="Lawrence Berkeley National Laboratory"/>
            <person name="Rekdal V.M."/>
            <person name="Villalobos-Escobedo J.M."/>
            <person name="Rodriguez-Valeron N."/>
            <person name="Garcia M.O."/>
            <person name="Vasquez D.P."/>
            <person name="Damayanti I."/>
            <person name="Sorensen P.M."/>
            <person name="Baidoo E.E."/>
            <person name="De Carvalho A.C."/>
            <person name="Riley R."/>
            <person name="Lipzen A."/>
            <person name="He G."/>
            <person name="Yan M."/>
            <person name="Haridas S."/>
            <person name="Daum C."/>
            <person name="Yoshinaga Y."/>
            <person name="Ng V."/>
            <person name="Grigoriev I.V."/>
            <person name="Munk R."/>
            <person name="Nuraida L."/>
            <person name="Wijaya C.H."/>
            <person name="Morales P.-C."/>
            <person name="Keasling J.D."/>
        </authorList>
    </citation>
    <scope>NUCLEOTIDE SEQUENCE [LARGE SCALE GENOMIC DNA]</scope>
    <source>
        <strain evidence="2 3">FGSC 2613</strain>
    </source>
</reference>
<comment type="caution">
    <text evidence="2">The sequence shown here is derived from an EMBL/GenBank/DDBJ whole genome shotgun (WGS) entry which is preliminary data.</text>
</comment>
<name>A0ABR3D0S9_NEUIN</name>
<feature type="region of interest" description="Disordered" evidence="1">
    <location>
        <begin position="1"/>
        <end position="29"/>
    </location>
</feature>
<organism evidence="2 3">
    <name type="scientific">Neurospora intermedia</name>
    <dbReference type="NCBI Taxonomy" id="5142"/>
    <lineage>
        <taxon>Eukaryota</taxon>
        <taxon>Fungi</taxon>
        <taxon>Dikarya</taxon>
        <taxon>Ascomycota</taxon>
        <taxon>Pezizomycotina</taxon>
        <taxon>Sordariomycetes</taxon>
        <taxon>Sordariomycetidae</taxon>
        <taxon>Sordariales</taxon>
        <taxon>Sordariaceae</taxon>
        <taxon>Neurospora</taxon>
    </lineage>
</organism>
<keyword evidence="3" id="KW-1185">Reference proteome</keyword>
<dbReference type="Proteomes" id="UP001451303">
    <property type="component" value="Unassembled WGS sequence"/>
</dbReference>
<feature type="compositionally biased region" description="Basic and acidic residues" evidence="1">
    <location>
        <begin position="8"/>
        <end position="20"/>
    </location>
</feature>
<protein>
    <submittedName>
        <fullName evidence="2">Uncharacterized protein</fullName>
    </submittedName>
</protein>
<gene>
    <name evidence="2" type="ORF">QR685DRAFT_609291</name>
</gene>
<sequence>MIAEPEDLVERPREGEEQRARNPCSSKTGERDVRFKEIYPELGLVNAIDAEKGTPNTVLYCNETFPKNAPGDYKNFRERIQSTHELVSPAYLTRFAANPKQELSVRHLTPRRKNSIITKVLNKGTNATRTRRVQAS</sequence>
<evidence type="ECO:0000256" key="1">
    <source>
        <dbReference type="SAM" id="MobiDB-lite"/>
    </source>
</evidence>
<accession>A0ABR3D0S9</accession>